<evidence type="ECO:0000313" key="3">
    <source>
        <dbReference type="Proteomes" id="UP000027661"/>
    </source>
</evidence>
<dbReference type="InterPro" id="IPR045057">
    <property type="entry name" value="Gcn5-rel_NAT"/>
</dbReference>
<comment type="caution">
    <text evidence="2">The sequence shown here is derived from an EMBL/GenBank/DDBJ whole genome shotgun (WGS) entry which is preliminary data.</text>
</comment>
<reference evidence="2 3" key="1">
    <citation type="submission" date="2014-04" db="EMBL/GenBank/DDBJ databases">
        <authorList>
            <person name="Sears C."/>
            <person name="Carroll K."/>
            <person name="Sack B.R."/>
            <person name="Qadri F."/>
            <person name="Myers L.L."/>
            <person name="Chung G.-T."/>
            <person name="Escheverria P."/>
            <person name="Fraser C.M."/>
            <person name="Sadzewicz L."/>
            <person name="Shefchek K.A."/>
            <person name="Tallon L."/>
            <person name="Das S.P."/>
            <person name="Daugherty S."/>
            <person name="Mongodin E.F."/>
        </authorList>
    </citation>
    <scope>NUCLEOTIDE SEQUENCE [LARGE SCALE GENOMIC DNA]</scope>
    <source>
        <strain evidence="2 3">3975 RP4</strain>
    </source>
</reference>
<proteinExistence type="predicted"/>
<dbReference type="Pfam" id="PF14542">
    <property type="entry name" value="Acetyltransf_CG"/>
    <property type="match status" value="1"/>
</dbReference>
<dbReference type="GO" id="GO:0016740">
    <property type="term" value="F:transferase activity"/>
    <property type="evidence" value="ECO:0007669"/>
    <property type="project" value="UniProtKB-KW"/>
</dbReference>
<dbReference type="GeneID" id="5303054"/>
<dbReference type="InterPro" id="IPR031165">
    <property type="entry name" value="GNAT_YJDJ"/>
</dbReference>
<protein>
    <submittedName>
        <fullName evidence="2">Putative acetyltransferase</fullName>
    </submittedName>
</protein>
<dbReference type="EMBL" id="JNHM01000012">
    <property type="protein sequence ID" value="KDS55832.1"/>
    <property type="molecule type" value="Genomic_DNA"/>
</dbReference>
<feature type="domain" description="N-acetyltransferase" evidence="1">
    <location>
        <begin position="6"/>
        <end position="91"/>
    </location>
</feature>
<name>A0A069SM34_PHOVU</name>
<dbReference type="PANTHER" id="PTHR31435:SF9">
    <property type="entry name" value="PROTEIN NATD1"/>
    <property type="match status" value="1"/>
</dbReference>
<dbReference type="RefSeq" id="WP_005839036.1">
    <property type="nucleotide sequence ID" value="NZ_JNHM01000012.1"/>
</dbReference>
<sequence>MEHTVIHDEKVDRFEVFESGQIAYLQYDEKNGVLDILHTIVPPQLEGQGIAQALTEAAVRYASVVGLKIRPTCSFAKMFFTRHTQYKDMLVE</sequence>
<keyword evidence="2" id="KW-0808">Transferase</keyword>
<dbReference type="AlphaFoldDB" id="A0A069SM34"/>
<dbReference type="SUPFAM" id="SSF55729">
    <property type="entry name" value="Acyl-CoA N-acyltransferases (Nat)"/>
    <property type="match status" value="1"/>
</dbReference>
<organism evidence="2 3">
    <name type="scientific">Phocaeicola vulgatus str. 3975 RP4</name>
    <dbReference type="NCBI Taxonomy" id="1339352"/>
    <lineage>
        <taxon>Bacteria</taxon>
        <taxon>Pseudomonadati</taxon>
        <taxon>Bacteroidota</taxon>
        <taxon>Bacteroidia</taxon>
        <taxon>Bacteroidales</taxon>
        <taxon>Bacteroidaceae</taxon>
        <taxon>Phocaeicola</taxon>
    </lineage>
</organism>
<evidence type="ECO:0000313" key="2">
    <source>
        <dbReference type="EMBL" id="KDS55832.1"/>
    </source>
</evidence>
<dbReference type="PROSITE" id="PS51729">
    <property type="entry name" value="GNAT_YJDJ"/>
    <property type="match status" value="1"/>
</dbReference>
<dbReference type="PANTHER" id="PTHR31435">
    <property type="entry name" value="PROTEIN NATD1"/>
    <property type="match status" value="1"/>
</dbReference>
<gene>
    <name evidence="2" type="ORF">M099_1132</name>
</gene>
<dbReference type="InterPro" id="IPR016181">
    <property type="entry name" value="Acyl_CoA_acyltransferase"/>
</dbReference>
<dbReference type="PATRIC" id="fig|1339352.3.peg.1095"/>
<evidence type="ECO:0000259" key="1">
    <source>
        <dbReference type="PROSITE" id="PS51729"/>
    </source>
</evidence>
<dbReference type="Gene3D" id="3.40.630.30">
    <property type="match status" value="1"/>
</dbReference>
<dbReference type="Proteomes" id="UP000027661">
    <property type="component" value="Unassembled WGS sequence"/>
</dbReference>
<accession>A0A069SM34</accession>